<name>A0A2D3I581_9VIRU</name>
<organism evidence="1">
    <name type="scientific">White spot syndrome virus</name>
    <dbReference type="NCBI Taxonomy" id="342409"/>
    <lineage>
        <taxon>Viruses</taxon>
        <taxon>Viruses incertae sedis</taxon>
        <taxon>Naldaviricetes</taxon>
        <taxon>Nimaviridae</taxon>
        <taxon>Whispovirus</taxon>
    </lineage>
</organism>
<accession>A0A2D3I581</accession>
<reference evidence="1" key="1">
    <citation type="journal article" date="2018" name="Aquaculture">
        <title>Complete genome sequence of a white spot syndrome virus associated with a disease incursion in Australia.</title>
        <authorList>
            <person name="Oakey J."/>
            <person name="Smith C.S."/>
        </authorList>
    </citation>
    <scope>NUCLEOTIDE SEQUENCE [LARGE SCALE GENOMIC DNA]</scope>
    <source>
        <strain evidence="1">WSSV-AU</strain>
    </source>
</reference>
<dbReference type="EMBL" id="MF768985">
    <property type="protein sequence ID" value="ATU83537.1"/>
    <property type="molecule type" value="Genomic_DNA"/>
</dbReference>
<protein>
    <submittedName>
        <fullName evidence="1">ORF1121</fullName>
    </submittedName>
</protein>
<proteinExistence type="predicted"/>
<evidence type="ECO:0000313" key="1">
    <source>
        <dbReference type="EMBL" id="ATU83537.1"/>
    </source>
</evidence>
<dbReference type="Proteomes" id="UP000267516">
    <property type="component" value="Segment"/>
</dbReference>
<sequence>MIPNTVEFLTLLSPSLANLLLLFYVHTFFHFILLSFSFLLFLHNIGFFVIIIVVDVLEHIANPVPGHYSQVPQASGRKVNVMGIVVSFQFSLNQIEQEHWYKLAKRMVFFICPTNSINAHQYLCILVFALRGVNVF</sequence>